<dbReference type="Proteomes" id="UP000006911">
    <property type="component" value="Unassembled WGS sequence"/>
</dbReference>
<protein>
    <submittedName>
        <fullName evidence="2">(Perigord truffle) hypothetical protein</fullName>
    </submittedName>
</protein>
<dbReference type="EMBL" id="FN430367">
    <property type="protein sequence ID" value="CAZ86146.1"/>
    <property type="molecule type" value="Genomic_DNA"/>
</dbReference>
<dbReference type="InParanoid" id="D5GNP9"/>
<dbReference type="HOGENOM" id="CLU_2308126_0_0_1"/>
<dbReference type="AlphaFoldDB" id="D5GNP9"/>
<dbReference type="STRING" id="656061.D5GNP9"/>
<accession>D5GNP9</accession>
<keyword evidence="3" id="KW-1185">Reference proteome</keyword>
<organism evidence="2 3">
    <name type="scientific">Tuber melanosporum (strain Mel28)</name>
    <name type="common">Perigord black truffle</name>
    <dbReference type="NCBI Taxonomy" id="656061"/>
    <lineage>
        <taxon>Eukaryota</taxon>
        <taxon>Fungi</taxon>
        <taxon>Dikarya</taxon>
        <taxon>Ascomycota</taxon>
        <taxon>Pezizomycotina</taxon>
        <taxon>Pezizomycetes</taxon>
        <taxon>Pezizales</taxon>
        <taxon>Tuberaceae</taxon>
        <taxon>Tuber</taxon>
    </lineage>
</organism>
<dbReference type="KEGG" id="tml:GSTUM_00011421001"/>
<name>D5GNP9_TUBMM</name>
<dbReference type="Pfam" id="PF16546">
    <property type="entry name" value="SGTA_dimer"/>
    <property type="match status" value="1"/>
</dbReference>
<evidence type="ECO:0000259" key="1">
    <source>
        <dbReference type="Pfam" id="PF16546"/>
    </source>
</evidence>
<dbReference type="RefSeq" id="XP_002841955.1">
    <property type="nucleotide sequence ID" value="XM_002841909.1"/>
</dbReference>
<evidence type="ECO:0000313" key="3">
    <source>
        <dbReference type="Proteomes" id="UP000006911"/>
    </source>
</evidence>
<dbReference type="Gene3D" id="1.20.5.420">
    <property type="entry name" value="Immunoglobulin FC, subunit C"/>
    <property type="match status" value="1"/>
</dbReference>
<dbReference type="eggNOG" id="ENOG502SZN9">
    <property type="taxonomic scope" value="Eukaryota"/>
</dbReference>
<feature type="domain" description="SGTA homodimerisation" evidence="1">
    <location>
        <begin position="31"/>
        <end position="95"/>
    </location>
</feature>
<dbReference type="FunFam" id="1.20.5.420:FF:000005">
    <property type="entry name" value="Hsc70 cochaperone (SGT), putative"/>
    <property type="match status" value="1"/>
</dbReference>
<reference evidence="2 3" key="1">
    <citation type="journal article" date="2010" name="Nature">
        <title>Perigord black truffle genome uncovers evolutionary origins and mechanisms of symbiosis.</title>
        <authorList>
            <person name="Martin F."/>
            <person name="Kohler A."/>
            <person name="Murat C."/>
            <person name="Balestrini R."/>
            <person name="Coutinho P.M."/>
            <person name="Jaillon O."/>
            <person name="Montanini B."/>
            <person name="Morin E."/>
            <person name="Noel B."/>
            <person name="Percudani R."/>
            <person name="Porcel B."/>
            <person name="Rubini A."/>
            <person name="Amicucci A."/>
            <person name="Amselem J."/>
            <person name="Anthouard V."/>
            <person name="Arcioni S."/>
            <person name="Artiguenave F."/>
            <person name="Aury J.M."/>
            <person name="Ballario P."/>
            <person name="Bolchi A."/>
            <person name="Brenna A."/>
            <person name="Brun A."/>
            <person name="Buee M."/>
            <person name="Cantarel B."/>
            <person name="Chevalier G."/>
            <person name="Couloux A."/>
            <person name="Da Silva C."/>
            <person name="Denoeud F."/>
            <person name="Duplessis S."/>
            <person name="Ghignone S."/>
            <person name="Hilselberger B."/>
            <person name="Iotti M."/>
            <person name="Marcais B."/>
            <person name="Mello A."/>
            <person name="Miranda M."/>
            <person name="Pacioni G."/>
            <person name="Quesneville H."/>
            <person name="Riccioni C."/>
            <person name="Ruotolo R."/>
            <person name="Splivallo R."/>
            <person name="Stocchi V."/>
            <person name="Tisserant E."/>
            <person name="Viscomi A.R."/>
            <person name="Zambonelli A."/>
            <person name="Zampieri E."/>
            <person name="Henrissat B."/>
            <person name="Lebrun M.H."/>
            <person name="Paolocci F."/>
            <person name="Bonfante P."/>
            <person name="Ottonello S."/>
            <person name="Wincker P."/>
        </authorList>
    </citation>
    <scope>NUCLEOTIDE SEQUENCE [LARGE SCALE GENOMIC DNA]</scope>
    <source>
        <strain evidence="2 3">Mel28</strain>
    </source>
</reference>
<evidence type="ECO:0000313" key="2">
    <source>
        <dbReference type="EMBL" id="CAZ86146.1"/>
    </source>
</evidence>
<gene>
    <name evidence="2" type="ORF">GSTUM_00011421001</name>
</gene>
<sequence>MEASPALGQHPKQANSTCTLKCPLPTMSSDSKKRLALAIIDFLSTSTKDGTVSDDDKESVDVAQQCIADAFKVDPTDRAAMIDALAGQSLQSIYAEEYTS</sequence>
<dbReference type="OMA" id="VAQQCIA"/>
<dbReference type="GeneID" id="9182781"/>
<proteinExistence type="predicted"/>
<dbReference type="InterPro" id="IPR032374">
    <property type="entry name" value="SGTA_dimer"/>
</dbReference>